<evidence type="ECO:0000313" key="16">
    <source>
        <dbReference type="Proteomes" id="UP000678393"/>
    </source>
</evidence>
<evidence type="ECO:0000259" key="13">
    <source>
        <dbReference type="Pfam" id="PF00852"/>
    </source>
</evidence>
<dbReference type="Gene3D" id="3.40.50.11660">
    <property type="entry name" value="Glycosyl transferase family 10, C-terminal domain"/>
    <property type="match status" value="1"/>
</dbReference>
<evidence type="ECO:0000259" key="14">
    <source>
        <dbReference type="Pfam" id="PF17039"/>
    </source>
</evidence>
<comment type="pathway">
    <text evidence="2">Protein modification; protein glycosylation.</text>
</comment>
<dbReference type="GO" id="GO:0000139">
    <property type="term" value="C:Golgi membrane"/>
    <property type="evidence" value="ECO:0007669"/>
    <property type="project" value="UniProtKB-SubCell"/>
</dbReference>
<keyword evidence="8" id="KW-1133">Transmembrane helix</keyword>
<dbReference type="SUPFAM" id="SSF53756">
    <property type="entry name" value="UDP-Glycosyltransferase/glycogen phosphorylase"/>
    <property type="match status" value="1"/>
</dbReference>
<keyword evidence="5 12" id="KW-0808">Transferase</keyword>
<dbReference type="Pfam" id="PF17039">
    <property type="entry name" value="Glyco_tran_10_N"/>
    <property type="match status" value="1"/>
</dbReference>
<evidence type="ECO:0000313" key="15">
    <source>
        <dbReference type="EMBL" id="CAG5131258.1"/>
    </source>
</evidence>
<evidence type="ECO:0000256" key="6">
    <source>
        <dbReference type="ARBA" id="ARBA00022692"/>
    </source>
</evidence>
<evidence type="ECO:0000256" key="4">
    <source>
        <dbReference type="ARBA" id="ARBA00022676"/>
    </source>
</evidence>
<accession>A0A8S3ZTB2</accession>
<dbReference type="AlphaFoldDB" id="A0A8S3ZTB2"/>
<dbReference type="PANTHER" id="PTHR48438">
    <property type="entry name" value="ALPHA-(1,3)-FUCOSYLTRANSFERASE C-RELATED"/>
    <property type="match status" value="1"/>
</dbReference>
<dbReference type="InterPro" id="IPR001503">
    <property type="entry name" value="Glyco_trans_10"/>
</dbReference>
<evidence type="ECO:0000256" key="12">
    <source>
        <dbReference type="RuleBase" id="RU003832"/>
    </source>
</evidence>
<dbReference type="OrthoDB" id="8057859at2759"/>
<evidence type="ECO:0000256" key="11">
    <source>
        <dbReference type="ARBA" id="ARBA00023180"/>
    </source>
</evidence>
<dbReference type="Proteomes" id="UP000678393">
    <property type="component" value="Unassembled WGS sequence"/>
</dbReference>
<keyword evidence="16" id="KW-1185">Reference proteome</keyword>
<dbReference type="GO" id="GO:0032580">
    <property type="term" value="C:Golgi cisterna membrane"/>
    <property type="evidence" value="ECO:0007669"/>
    <property type="project" value="UniProtKB-SubCell"/>
</dbReference>
<keyword evidence="10" id="KW-0472">Membrane</keyword>
<sequence>MAVYCISLSDMKLMTSTLTSAWNLTNGRTLMSLVWLSNKSSDAMAVEEEDVDEVMELPTFVSLMQNRSIKSQPGVLPEGLGHLKGDSENTISSLLIDPTNNGSTAFTEEAFSKTSTMTFNHTVVVHCKESPYIECFPPALKPITNNIFKITFVRRPVWLTEAAMNLTNCKFNQCTIQKDNDTSDTDIVIIYGVGLQDSYPVPRRTTPHQLFAIYLMESPVHTHAGFIQNARSPWNNQINMLMSYRLDGDMFYPYYKLRFNPKPMDQRPNYYEIARRTTRTAVWLVSNCKTPSRRSQYVQEMQKFIDVDIFGGCGTPCKGKVCNDWTTKYKFYLAFENSLCTDYVSEKFFKLFDQNTHVIPVVRGGADYDKHFPNFTYVNSAHFKTAKDLALHLKHLASDLETYSKYLEYKDLYSLVPFMTAACKICTFLHTHRLPKPSQTYNLTSRLGVKHCRSPTDLS</sequence>
<keyword evidence="9 12" id="KW-0333">Golgi apparatus</keyword>
<dbReference type="FunFam" id="3.40.50.11660:FF:000002">
    <property type="entry name" value="Alpha-(1,3)-fucosyltransferase"/>
    <property type="match status" value="1"/>
</dbReference>
<gene>
    <name evidence="15" type="ORF">CUNI_LOCUS16816</name>
</gene>
<feature type="domain" description="Fucosyltransferase C-terminal" evidence="13">
    <location>
        <begin position="277"/>
        <end position="434"/>
    </location>
</feature>
<evidence type="ECO:0000256" key="3">
    <source>
        <dbReference type="ARBA" id="ARBA00008919"/>
    </source>
</evidence>
<dbReference type="Pfam" id="PF00852">
    <property type="entry name" value="Glyco_transf_10"/>
    <property type="match status" value="1"/>
</dbReference>
<dbReference type="InterPro" id="IPR031481">
    <property type="entry name" value="Glyco_tran_10_N"/>
</dbReference>
<keyword evidence="4 12" id="KW-0328">Glycosyltransferase</keyword>
<comment type="caution">
    <text evidence="15">The sequence shown here is derived from an EMBL/GenBank/DDBJ whole genome shotgun (WGS) entry which is preliminary data.</text>
</comment>
<dbReference type="GO" id="GO:0008417">
    <property type="term" value="F:fucosyltransferase activity"/>
    <property type="evidence" value="ECO:0007669"/>
    <property type="project" value="InterPro"/>
</dbReference>
<evidence type="ECO:0000256" key="10">
    <source>
        <dbReference type="ARBA" id="ARBA00023136"/>
    </source>
</evidence>
<protein>
    <recommendedName>
        <fullName evidence="12">Fucosyltransferase</fullName>
        <ecNumber evidence="12">2.4.1.-</ecNumber>
    </recommendedName>
</protein>
<reference evidence="15" key="1">
    <citation type="submission" date="2021-04" db="EMBL/GenBank/DDBJ databases">
        <authorList>
            <consortium name="Molecular Ecology Group"/>
        </authorList>
    </citation>
    <scope>NUCLEOTIDE SEQUENCE</scope>
</reference>
<name>A0A8S3ZTB2_9EUPU</name>
<dbReference type="EC" id="2.4.1.-" evidence="12"/>
<keyword evidence="11" id="KW-0325">Glycoprotein</keyword>
<evidence type="ECO:0000256" key="1">
    <source>
        <dbReference type="ARBA" id="ARBA00004323"/>
    </source>
</evidence>
<dbReference type="PANTHER" id="PTHR48438:SF1">
    <property type="entry name" value="ALPHA-(1,3)-FUCOSYLTRANSFERASE C-RELATED"/>
    <property type="match status" value="1"/>
</dbReference>
<evidence type="ECO:0000256" key="5">
    <source>
        <dbReference type="ARBA" id="ARBA00022679"/>
    </source>
</evidence>
<evidence type="ECO:0000256" key="9">
    <source>
        <dbReference type="ARBA" id="ARBA00023034"/>
    </source>
</evidence>
<keyword evidence="6 12" id="KW-0812">Transmembrane</keyword>
<evidence type="ECO:0000256" key="2">
    <source>
        <dbReference type="ARBA" id="ARBA00004922"/>
    </source>
</evidence>
<comment type="similarity">
    <text evidence="3 12">Belongs to the glycosyltransferase 10 family.</text>
</comment>
<feature type="domain" description="Fucosyltransferase N-terminal" evidence="14">
    <location>
        <begin position="161"/>
        <end position="254"/>
    </location>
</feature>
<comment type="subcellular location">
    <subcellularLocation>
        <location evidence="1">Golgi apparatus membrane</location>
        <topology evidence="1">Single-pass type II membrane protein</topology>
    </subcellularLocation>
    <subcellularLocation>
        <location evidence="12">Golgi apparatus</location>
        <location evidence="12">Golgi stack membrane</location>
        <topology evidence="12">Single-pass type II membrane protein</topology>
    </subcellularLocation>
</comment>
<dbReference type="InterPro" id="IPR055270">
    <property type="entry name" value="Glyco_tran_10_C"/>
</dbReference>
<organism evidence="15 16">
    <name type="scientific">Candidula unifasciata</name>
    <dbReference type="NCBI Taxonomy" id="100452"/>
    <lineage>
        <taxon>Eukaryota</taxon>
        <taxon>Metazoa</taxon>
        <taxon>Spiralia</taxon>
        <taxon>Lophotrochozoa</taxon>
        <taxon>Mollusca</taxon>
        <taxon>Gastropoda</taxon>
        <taxon>Heterobranchia</taxon>
        <taxon>Euthyneura</taxon>
        <taxon>Panpulmonata</taxon>
        <taxon>Eupulmonata</taxon>
        <taxon>Stylommatophora</taxon>
        <taxon>Helicina</taxon>
        <taxon>Helicoidea</taxon>
        <taxon>Geomitridae</taxon>
        <taxon>Candidula</taxon>
    </lineage>
</organism>
<evidence type="ECO:0000256" key="7">
    <source>
        <dbReference type="ARBA" id="ARBA00022968"/>
    </source>
</evidence>
<proteinExistence type="inferred from homology"/>
<dbReference type="EMBL" id="CAJHNH020004557">
    <property type="protein sequence ID" value="CAG5131258.1"/>
    <property type="molecule type" value="Genomic_DNA"/>
</dbReference>
<dbReference type="InterPro" id="IPR038577">
    <property type="entry name" value="GT10-like_C_sf"/>
</dbReference>
<keyword evidence="7" id="KW-0735">Signal-anchor</keyword>
<evidence type="ECO:0000256" key="8">
    <source>
        <dbReference type="ARBA" id="ARBA00022989"/>
    </source>
</evidence>